<organism evidence="9 10">
    <name type="scientific">Sinosporangium album</name>
    <dbReference type="NCBI Taxonomy" id="504805"/>
    <lineage>
        <taxon>Bacteria</taxon>
        <taxon>Bacillati</taxon>
        <taxon>Actinomycetota</taxon>
        <taxon>Actinomycetes</taxon>
        <taxon>Streptosporangiales</taxon>
        <taxon>Streptosporangiaceae</taxon>
        <taxon>Sinosporangium</taxon>
    </lineage>
</organism>
<accession>A0A1G8C0V8</accession>
<keyword evidence="3 7" id="KW-1003">Cell membrane</keyword>
<dbReference type="EMBL" id="FNCN01000015">
    <property type="protein sequence ID" value="SDH39107.1"/>
    <property type="molecule type" value="Genomic_DNA"/>
</dbReference>
<dbReference type="Pfam" id="PF09335">
    <property type="entry name" value="VTT_dom"/>
    <property type="match status" value="1"/>
</dbReference>
<evidence type="ECO:0000256" key="2">
    <source>
        <dbReference type="ARBA" id="ARBA00010792"/>
    </source>
</evidence>
<reference evidence="9 10" key="1">
    <citation type="submission" date="2016-10" db="EMBL/GenBank/DDBJ databases">
        <authorList>
            <person name="de Groot N.N."/>
        </authorList>
    </citation>
    <scope>NUCLEOTIDE SEQUENCE [LARGE SCALE GENOMIC DNA]</scope>
    <source>
        <strain evidence="9 10">CPCC 201354</strain>
    </source>
</reference>
<dbReference type="InterPro" id="IPR032818">
    <property type="entry name" value="DedA-like"/>
</dbReference>
<evidence type="ECO:0000256" key="5">
    <source>
        <dbReference type="ARBA" id="ARBA00022989"/>
    </source>
</evidence>
<dbReference type="OrthoDB" id="3534906at2"/>
<sequence length="179" mass="19516">MRPLLVVIPDPTSASVFGMPLWLWALVGGAALFGAFQVYYWVGHKVGDKIYSSRLGNKIGLQRILVVENAVRKWGALAVYGCFWVPGLRHTLPWVAGVLRISYPWYVVASALGCLTWVPVTLFGLYSVLWGWLLLAADSPLLAGSVAALVAALIAVVATVRRRRRGRRAGDQEETLAGV</sequence>
<dbReference type="GO" id="GO:0005886">
    <property type="term" value="C:plasma membrane"/>
    <property type="evidence" value="ECO:0007669"/>
    <property type="project" value="UniProtKB-SubCell"/>
</dbReference>
<dbReference type="InterPro" id="IPR032816">
    <property type="entry name" value="VTT_dom"/>
</dbReference>
<feature type="transmembrane region" description="Helical" evidence="7">
    <location>
        <begin position="141"/>
        <end position="160"/>
    </location>
</feature>
<proteinExistence type="inferred from homology"/>
<evidence type="ECO:0000256" key="3">
    <source>
        <dbReference type="ARBA" id="ARBA00022475"/>
    </source>
</evidence>
<feature type="transmembrane region" description="Helical" evidence="7">
    <location>
        <begin position="105"/>
        <end position="129"/>
    </location>
</feature>
<dbReference type="RefSeq" id="WP_093171481.1">
    <property type="nucleotide sequence ID" value="NZ_FNCN01000015.1"/>
</dbReference>
<keyword evidence="6 7" id="KW-0472">Membrane</keyword>
<dbReference type="Proteomes" id="UP000198923">
    <property type="component" value="Unassembled WGS sequence"/>
</dbReference>
<keyword evidence="5 7" id="KW-1133">Transmembrane helix</keyword>
<dbReference type="STRING" id="504805.SAMN05421505_11521"/>
<dbReference type="AlphaFoldDB" id="A0A1G8C0V8"/>
<keyword evidence="4 7" id="KW-0812">Transmembrane</keyword>
<comment type="subcellular location">
    <subcellularLocation>
        <location evidence="1 7">Cell membrane</location>
        <topology evidence="1 7">Multi-pass membrane protein</topology>
    </subcellularLocation>
</comment>
<protein>
    <submittedName>
        <fullName evidence="9">Membrane protein DedA, SNARE-associated domain</fullName>
    </submittedName>
</protein>
<feature type="transmembrane region" description="Helical" evidence="7">
    <location>
        <begin position="21"/>
        <end position="42"/>
    </location>
</feature>
<evidence type="ECO:0000313" key="9">
    <source>
        <dbReference type="EMBL" id="SDH39107.1"/>
    </source>
</evidence>
<dbReference type="PANTHER" id="PTHR30353:SF15">
    <property type="entry name" value="INNER MEMBRANE PROTEIN YABI"/>
    <property type="match status" value="1"/>
</dbReference>
<evidence type="ECO:0000259" key="8">
    <source>
        <dbReference type="Pfam" id="PF09335"/>
    </source>
</evidence>
<dbReference type="PANTHER" id="PTHR30353">
    <property type="entry name" value="INNER MEMBRANE PROTEIN DEDA-RELATED"/>
    <property type="match status" value="1"/>
</dbReference>
<gene>
    <name evidence="9" type="ORF">SAMN05421505_11521</name>
</gene>
<feature type="domain" description="VTT" evidence="8">
    <location>
        <begin position="20"/>
        <end position="124"/>
    </location>
</feature>
<evidence type="ECO:0000256" key="7">
    <source>
        <dbReference type="RuleBase" id="RU367016"/>
    </source>
</evidence>
<comment type="caution">
    <text evidence="7">Lacks conserved residue(s) required for the propagation of feature annotation.</text>
</comment>
<keyword evidence="10" id="KW-1185">Reference proteome</keyword>
<evidence type="ECO:0000313" key="10">
    <source>
        <dbReference type="Proteomes" id="UP000198923"/>
    </source>
</evidence>
<comment type="similarity">
    <text evidence="2 7">Belongs to the DedA family.</text>
</comment>
<name>A0A1G8C0V8_9ACTN</name>
<evidence type="ECO:0000256" key="1">
    <source>
        <dbReference type="ARBA" id="ARBA00004651"/>
    </source>
</evidence>
<evidence type="ECO:0000256" key="4">
    <source>
        <dbReference type="ARBA" id="ARBA00022692"/>
    </source>
</evidence>
<evidence type="ECO:0000256" key="6">
    <source>
        <dbReference type="ARBA" id="ARBA00023136"/>
    </source>
</evidence>